<dbReference type="GO" id="GO:0005737">
    <property type="term" value="C:cytoplasm"/>
    <property type="evidence" value="ECO:0007669"/>
    <property type="project" value="UniProtKB-SubCell"/>
</dbReference>
<comment type="catalytic activity">
    <reaction evidence="8 10">
        <text>dCMP + ATP = dCDP + ADP</text>
        <dbReference type="Rhea" id="RHEA:25094"/>
        <dbReference type="ChEBI" id="CHEBI:30616"/>
        <dbReference type="ChEBI" id="CHEBI:57566"/>
        <dbReference type="ChEBI" id="CHEBI:58593"/>
        <dbReference type="ChEBI" id="CHEBI:456216"/>
        <dbReference type="EC" id="2.7.4.25"/>
    </reaction>
</comment>
<dbReference type="InterPro" id="IPR011994">
    <property type="entry name" value="Cytidylate_kinase_dom"/>
</dbReference>
<comment type="subcellular location">
    <subcellularLocation>
        <location evidence="1 10">Cytoplasm</location>
    </subcellularLocation>
</comment>
<organism evidence="11">
    <name type="scientific">Fervidicoccus fontis</name>
    <dbReference type="NCBI Taxonomy" id="683846"/>
    <lineage>
        <taxon>Archaea</taxon>
        <taxon>Thermoproteota</taxon>
        <taxon>Thermoprotei</taxon>
        <taxon>Fervidicoccales</taxon>
        <taxon>Fervidicoccaceae</taxon>
        <taxon>Fervidicoccus</taxon>
    </lineage>
</organism>
<dbReference type="SUPFAM" id="SSF52540">
    <property type="entry name" value="P-loop containing nucleoside triphosphate hydrolases"/>
    <property type="match status" value="1"/>
</dbReference>
<keyword evidence="3 10" id="KW-0963">Cytoplasm</keyword>
<reference evidence="11" key="1">
    <citation type="journal article" date="2020" name="mSystems">
        <title>Genome- and Community-Level Interaction Insights into Carbon Utilization and Element Cycling Functions of Hydrothermarchaeota in Hydrothermal Sediment.</title>
        <authorList>
            <person name="Zhou Z."/>
            <person name="Liu Y."/>
            <person name="Xu W."/>
            <person name="Pan J."/>
            <person name="Luo Z.H."/>
            <person name="Li M."/>
        </authorList>
    </citation>
    <scope>NUCLEOTIDE SEQUENCE [LARGE SCALE GENOMIC DNA]</scope>
    <source>
        <strain evidence="11">SpSt-885</strain>
    </source>
</reference>
<keyword evidence="4 10" id="KW-0808">Transferase</keyword>
<evidence type="ECO:0000313" key="11">
    <source>
        <dbReference type="EMBL" id="HGZ59773.1"/>
    </source>
</evidence>
<comment type="similarity">
    <text evidence="2 10">Belongs to the cytidylate kinase family. Type 2 subfamily.</text>
</comment>
<dbReference type="EMBL" id="DTLS01000030">
    <property type="protein sequence ID" value="HGZ59773.1"/>
    <property type="molecule type" value="Genomic_DNA"/>
</dbReference>
<keyword evidence="7 10" id="KW-0067">ATP-binding</keyword>
<comment type="catalytic activity">
    <reaction evidence="9 10">
        <text>CMP + ATP = CDP + ADP</text>
        <dbReference type="Rhea" id="RHEA:11600"/>
        <dbReference type="ChEBI" id="CHEBI:30616"/>
        <dbReference type="ChEBI" id="CHEBI:58069"/>
        <dbReference type="ChEBI" id="CHEBI:60377"/>
        <dbReference type="ChEBI" id="CHEBI:456216"/>
        <dbReference type="EC" id="2.7.4.25"/>
    </reaction>
</comment>
<name>A0A7J3SKE0_9CREN</name>
<sequence>MEKRGAVIAIGGPPGSGKTTYAIRIAERLGFEYKSAGMIFREMSSELGVSLIDLNRMAEEEKWIDYYVDRKSLEAAMKGNIVIEGHLVPWIVQSVADLKIYFYASINTRVKRIASREGRDEKEVLFETAQREYSHALRFRKLYGIDITDLSIYDLVVNTDSLSIEEVNSIVDRVVELYERKMTNGAGENKFTIRR</sequence>
<evidence type="ECO:0000256" key="10">
    <source>
        <dbReference type="HAMAP-Rule" id="MF_00239"/>
    </source>
</evidence>
<dbReference type="Gene3D" id="3.40.50.300">
    <property type="entry name" value="P-loop containing nucleotide triphosphate hydrolases"/>
    <property type="match status" value="1"/>
</dbReference>
<evidence type="ECO:0000256" key="7">
    <source>
        <dbReference type="ARBA" id="ARBA00022840"/>
    </source>
</evidence>
<evidence type="ECO:0000256" key="1">
    <source>
        <dbReference type="ARBA" id="ARBA00004496"/>
    </source>
</evidence>
<dbReference type="GO" id="GO:0006220">
    <property type="term" value="P:pyrimidine nucleotide metabolic process"/>
    <property type="evidence" value="ECO:0007669"/>
    <property type="project" value="UniProtKB-UniRule"/>
</dbReference>
<protein>
    <recommendedName>
        <fullName evidence="10">Cytidylate kinase</fullName>
        <shortName evidence="10">CK</shortName>
        <ecNumber evidence="10">2.7.4.25</ecNumber>
    </recommendedName>
    <alternativeName>
        <fullName evidence="10">Cytidine monophosphate kinase</fullName>
        <shortName evidence="10">CMP kinase</shortName>
    </alternativeName>
</protein>
<evidence type="ECO:0000256" key="8">
    <source>
        <dbReference type="ARBA" id="ARBA00047615"/>
    </source>
</evidence>
<dbReference type="EC" id="2.7.4.25" evidence="10"/>
<keyword evidence="5 10" id="KW-0547">Nucleotide-binding</keyword>
<evidence type="ECO:0000256" key="4">
    <source>
        <dbReference type="ARBA" id="ARBA00022679"/>
    </source>
</evidence>
<dbReference type="InterPro" id="IPR011892">
    <property type="entry name" value="Cyt_kin_arch"/>
</dbReference>
<dbReference type="CDD" id="cd02020">
    <property type="entry name" value="CMPK"/>
    <property type="match status" value="1"/>
</dbReference>
<accession>A0A7J3SKE0</accession>
<evidence type="ECO:0000256" key="3">
    <source>
        <dbReference type="ARBA" id="ARBA00022490"/>
    </source>
</evidence>
<comment type="caution">
    <text evidence="11">The sequence shown here is derived from an EMBL/GenBank/DDBJ whole genome shotgun (WGS) entry which is preliminary data.</text>
</comment>
<evidence type="ECO:0000256" key="6">
    <source>
        <dbReference type="ARBA" id="ARBA00022777"/>
    </source>
</evidence>
<dbReference type="GO" id="GO:0005524">
    <property type="term" value="F:ATP binding"/>
    <property type="evidence" value="ECO:0007669"/>
    <property type="project" value="UniProtKB-UniRule"/>
</dbReference>
<evidence type="ECO:0000256" key="9">
    <source>
        <dbReference type="ARBA" id="ARBA00048478"/>
    </source>
</evidence>
<keyword evidence="6 10" id="KW-0418">Kinase</keyword>
<dbReference type="GO" id="GO:0036431">
    <property type="term" value="F:dCMP kinase activity"/>
    <property type="evidence" value="ECO:0007669"/>
    <property type="project" value="InterPro"/>
</dbReference>
<feature type="binding site" evidence="10">
    <location>
        <begin position="12"/>
        <end position="20"/>
    </location>
    <ligand>
        <name>ATP</name>
        <dbReference type="ChEBI" id="CHEBI:30616"/>
    </ligand>
</feature>
<dbReference type="AlphaFoldDB" id="A0A7J3SKE0"/>
<dbReference type="NCBIfam" id="TIGR02173">
    <property type="entry name" value="cyt_kin_arch"/>
    <property type="match status" value="1"/>
</dbReference>
<proteinExistence type="inferred from homology"/>
<dbReference type="InterPro" id="IPR027417">
    <property type="entry name" value="P-loop_NTPase"/>
</dbReference>
<evidence type="ECO:0000256" key="5">
    <source>
        <dbReference type="ARBA" id="ARBA00022741"/>
    </source>
</evidence>
<dbReference type="Pfam" id="PF13189">
    <property type="entry name" value="Cytidylate_kin2"/>
    <property type="match status" value="1"/>
</dbReference>
<gene>
    <name evidence="10" type="primary">cmk</name>
    <name evidence="11" type="ORF">ENW83_01010</name>
</gene>
<dbReference type="HAMAP" id="MF_00239">
    <property type="entry name" value="Cytidyl_kinase_type2"/>
    <property type="match status" value="1"/>
</dbReference>
<evidence type="ECO:0000256" key="2">
    <source>
        <dbReference type="ARBA" id="ARBA00011005"/>
    </source>
</evidence>